<evidence type="ECO:0000313" key="1">
    <source>
        <dbReference type="EMBL" id="OPH81437.1"/>
    </source>
</evidence>
<dbReference type="EMBL" id="MWPQ01000066">
    <property type="protein sequence ID" value="OPH81437.1"/>
    <property type="molecule type" value="Genomic_DNA"/>
</dbReference>
<proteinExistence type="predicted"/>
<accession>A0A1V4HU05</accession>
<keyword evidence="2" id="KW-1185">Reference proteome</keyword>
<name>A0A1V4HU05_NITVU</name>
<gene>
    <name evidence="1" type="ORF">B2M20_17675</name>
</gene>
<dbReference type="RefSeq" id="WP_079448338.1">
    <property type="nucleotide sequence ID" value="NZ_MWPQ01000066.1"/>
</dbReference>
<dbReference type="Proteomes" id="UP000189940">
    <property type="component" value="Unassembled WGS sequence"/>
</dbReference>
<dbReference type="AlphaFoldDB" id="A0A1V4HU05"/>
<organism evidence="1 2">
    <name type="scientific">Nitrobacter vulgaris</name>
    <dbReference type="NCBI Taxonomy" id="29421"/>
    <lineage>
        <taxon>Bacteria</taxon>
        <taxon>Pseudomonadati</taxon>
        <taxon>Pseudomonadota</taxon>
        <taxon>Alphaproteobacteria</taxon>
        <taxon>Hyphomicrobiales</taxon>
        <taxon>Nitrobacteraceae</taxon>
        <taxon>Nitrobacter</taxon>
    </lineage>
</organism>
<reference evidence="1 2" key="1">
    <citation type="submission" date="2017-02" db="EMBL/GenBank/DDBJ databases">
        <title>Genome sequence of the nitrite-oxidizing bacterium Nitrobacter vulgaris strain Ab1.</title>
        <authorList>
            <person name="Mellbye B.L."/>
            <person name="Davis E.W."/>
            <person name="Spieck E."/>
            <person name="Chang J.H."/>
            <person name="Bottomley P.J."/>
            <person name="Sayavedra-Soto L.A."/>
        </authorList>
    </citation>
    <scope>NUCLEOTIDE SEQUENCE [LARGE SCALE GENOMIC DNA]</scope>
    <source>
        <strain evidence="1 2">Ab1</strain>
    </source>
</reference>
<evidence type="ECO:0000313" key="2">
    <source>
        <dbReference type="Proteomes" id="UP000189940"/>
    </source>
</evidence>
<protein>
    <submittedName>
        <fullName evidence="1">Uncharacterized protein</fullName>
    </submittedName>
</protein>
<comment type="caution">
    <text evidence="1">The sequence shown here is derived from an EMBL/GenBank/DDBJ whole genome shotgun (WGS) entry which is preliminary data.</text>
</comment>
<dbReference type="OrthoDB" id="8250862at2"/>
<sequence length="97" mass="10715">MPLQFHCVVEEMKIWGAHSDGYSFTISFFENFAGPGFHGRSGYVASWRPLYRGRGAIKIIGSPFKSFDEAEVACEAMLKHLMSAGGPCDGQESIHDN</sequence>